<dbReference type="KEGG" id="fes:HER31_13380"/>
<dbReference type="AlphaFoldDB" id="A0A6H1UGS1"/>
<reference evidence="3 4" key="1">
    <citation type="submission" date="2020-04" db="EMBL/GenBank/DDBJ databases">
        <title>Ferrimonas sp. S7 isolated from sea water.</title>
        <authorList>
            <person name="Bae S.S."/>
            <person name="Baek K."/>
        </authorList>
    </citation>
    <scope>NUCLEOTIDE SEQUENCE [LARGE SCALE GENOMIC DNA]</scope>
    <source>
        <strain evidence="3 4">S7</strain>
    </source>
</reference>
<protein>
    <submittedName>
        <fullName evidence="3">EAL domain-containing protein</fullName>
    </submittedName>
</protein>
<name>A0A6H1UGS1_9GAMM</name>
<dbReference type="Proteomes" id="UP000501602">
    <property type="component" value="Chromosome"/>
</dbReference>
<feature type="domain" description="GGDEF" evidence="2">
    <location>
        <begin position="400"/>
        <end position="533"/>
    </location>
</feature>
<dbReference type="InterPro" id="IPR000160">
    <property type="entry name" value="GGDEF_dom"/>
</dbReference>
<dbReference type="InterPro" id="IPR029787">
    <property type="entry name" value="Nucleotide_cyclase"/>
</dbReference>
<dbReference type="SMART" id="SM00065">
    <property type="entry name" value="GAF"/>
    <property type="match status" value="2"/>
</dbReference>
<dbReference type="Pfam" id="PF00563">
    <property type="entry name" value="EAL"/>
    <property type="match status" value="1"/>
</dbReference>
<proteinExistence type="predicted"/>
<dbReference type="SUPFAM" id="SSF55073">
    <property type="entry name" value="Nucleotide cyclase"/>
    <property type="match status" value="1"/>
</dbReference>
<feature type="domain" description="EAL" evidence="1">
    <location>
        <begin position="542"/>
        <end position="798"/>
    </location>
</feature>
<dbReference type="Pfam" id="PF01590">
    <property type="entry name" value="GAF"/>
    <property type="match status" value="1"/>
</dbReference>
<dbReference type="Gene3D" id="3.30.450.40">
    <property type="match status" value="2"/>
</dbReference>
<dbReference type="SUPFAM" id="SSF141868">
    <property type="entry name" value="EAL domain-like"/>
    <property type="match status" value="1"/>
</dbReference>
<dbReference type="EMBL" id="CP051180">
    <property type="protein sequence ID" value="QIZ77800.1"/>
    <property type="molecule type" value="Genomic_DNA"/>
</dbReference>
<dbReference type="SUPFAM" id="SSF55781">
    <property type="entry name" value="GAF domain-like"/>
    <property type="match status" value="2"/>
</dbReference>
<dbReference type="RefSeq" id="WP_168661136.1">
    <property type="nucleotide sequence ID" value="NZ_CP051180.1"/>
</dbReference>
<keyword evidence="4" id="KW-1185">Reference proteome</keyword>
<evidence type="ECO:0000313" key="3">
    <source>
        <dbReference type="EMBL" id="QIZ77800.1"/>
    </source>
</evidence>
<dbReference type="CDD" id="cd01949">
    <property type="entry name" value="GGDEF"/>
    <property type="match status" value="1"/>
</dbReference>
<dbReference type="PROSITE" id="PS50883">
    <property type="entry name" value="EAL"/>
    <property type="match status" value="1"/>
</dbReference>
<dbReference type="InterPro" id="IPR035919">
    <property type="entry name" value="EAL_sf"/>
</dbReference>
<dbReference type="Gene3D" id="3.20.20.450">
    <property type="entry name" value="EAL domain"/>
    <property type="match status" value="1"/>
</dbReference>
<dbReference type="CDD" id="cd01948">
    <property type="entry name" value="EAL"/>
    <property type="match status" value="1"/>
</dbReference>
<dbReference type="InterPro" id="IPR052155">
    <property type="entry name" value="Biofilm_reg_signaling"/>
</dbReference>
<dbReference type="SMART" id="SM00052">
    <property type="entry name" value="EAL"/>
    <property type="match status" value="1"/>
</dbReference>
<organism evidence="3 4">
    <name type="scientific">Ferrimonas lipolytica</name>
    <dbReference type="NCBI Taxonomy" id="2724191"/>
    <lineage>
        <taxon>Bacteria</taxon>
        <taxon>Pseudomonadati</taxon>
        <taxon>Pseudomonadota</taxon>
        <taxon>Gammaproteobacteria</taxon>
        <taxon>Alteromonadales</taxon>
        <taxon>Ferrimonadaceae</taxon>
        <taxon>Ferrimonas</taxon>
    </lineage>
</organism>
<dbReference type="PANTHER" id="PTHR44757">
    <property type="entry name" value="DIGUANYLATE CYCLASE DGCP"/>
    <property type="match status" value="1"/>
</dbReference>
<evidence type="ECO:0000259" key="2">
    <source>
        <dbReference type="PROSITE" id="PS50887"/>
    </source>
</evidence>
<dbReference type="NCBIfam" id="TIGR00254">
    <property type="entry name" value="GGDEF"/>
    <property type="match status" value="1"/>
</dbReference>
<dbReference type="Pfam" id="PF00990">
    <property type="entry name" value="GGDEF"/>
    <property type="match status" value="1"/>
</dbReference>
<dbReference type="Gene3D" id="3.30.70.270">
    <property type="match status" value="1"/>
</dbReference>
<accession>A0A6H1UGS1</accession>
<dbReference type="PANTHER" id="PTHR44757:SF2">
    <property type="entry name" value="BIOFILM ARCHITECTURE MAINTENANCE PROTEIN MBAA"/>
    <property type="match status" value="1"/>
</dbReference>
<dbReference type="InterPro" id="IPR003018">
    <property type="entry name" value="GAF"/>
</dbReference>
<dbReference type="InterPro" id="IPR001633">
    <property type="entry name" value="EAL_dom"/>
</dbReference>
<dbReference type="SMART" id="SM00267">
    <property type="entry name" value="GGDEF"/>
    <property type="match status" value="1"/>
</dbReference>
<evidence type="ECO:0000313" key="4">
    <source>
        <dbReference type="Proteomes" id="UP000501602"/>
    </source>
</evidence>
<dbReference type="InterPro" id="IPR029016">
    <property type="entry name" value="GAF-like_dom_sf"/>
</dbReference>
<dbReference type="PROSITE" id="PS50887">
    <property type="entry name" value="GGDEF"/>
    <property type="match status" value="1"/>
</dbReference>
<sequence length="801" mass="90938">MNVKISEMQGSAADLNSFCLALQKLIGTEMPAENMVLCDMSGAWPKLMWIKDNLNNVIPTNLENGVTHYLMRHGRSAVLHQMEVLSLINRGQVSLIGNLPHSWMGIIVAQQQQLVASVILQTYDSYRFTNDDKKLLDLLTPAIASALAHLQSQHKQLESKIAEQAERKSQKSLQVMCELTELCQSEMPLDTLYGRFHELLSQLMPATHFVIALKVGEDTIDFVYTANENLEDFTPRQGYNGITEYSMQQAKPLLLTREQMQALFDNGEVTLLGRRSACVLAAPMRFGGEVLGSLVLQDYHDDHAYGVAERQLLGYVAHHIANVIGTRRTQEQLANNQLKLEQAVKQRTAELEHEITERRRIESQLRHDTLHDDLTSLPNRTMIMERLNKVLAVRKRDKSFQYALLFLDLNRFKVINDSLGHLTGDHLLRQVAQRLSNCLRGFDTVARLGGDEFAILVEHLNSPEDAINTANRIQATLSRPFYIDNEEVYSGASIGIAFGDEQYQEPSELLRDADVAMYRAKDQHSKKPVVFDASMREAAQQRMTLENELQRALEFEQFEVYYQPTWTLESGKLCGFEALARWRHPTRGLLLPEDFLPMMEENRQIIELDRWVLQTATKHFAQWLTKYPRLESIGVSINLCSEWFSRNDSFDVIIKTLATNKLAAKHLLLEITEKGVQHHQENAAQLLKQLQNIGVRSIMDDFGTGYSSLSHLHQLPIEVVKIDSSFISRMNHCNRSAAVVSAIFTLCNELGISVNAEGVERLQQIEQLRDLGCHYGQGFHLGRPLPANQISDFLAGKPTDR</sequence>
<dbReference type="InterPro" id="IPR043128">
    <property type="entry name" value="Rev_trsase/Diguanyl_cyclase"/>
</dbReference>
<evidence type="ECO:0000259" key="1">
    <source>
        <dbReference type="PROSITE" id="PS50883"/>
    </source>
</evidence>
<gene>
    <name evidence="3" type="ORF">HER31_13380</name>
</gene>